<dbReference type="FunCoup" id="A0A165DEJ4">
    <property type="interactions" value="405"/>
</dbReference>
<dbReference type="GO" id="GO:0007029">
    <property type="term" value="P:endoplasmic reticulum organization"/>
    <property type="evidence" value="ECO:0007669"/>
    <property type="project" value="TreeGrafter"/>
</dbReference>
<evidence type="ECO:0000256" key="6">
    <source>
        <dbReference type="ARBA" id="ARBA00022448"/>
    </source>
</evidence>
<dbReference type="Gene3D" id="1.20.940.10">
    <property type="entry name" value="Functional domain of the splicing factor Prp18"/>
    <property type="match status" value="1"/>
</dbReference>
<keyword evidence="12" id="KW-0472">Membrane</keyword>
<evidence type="ECO:0000256" key="9">
    <source>
        <dbReference type="ARBA" id="ARBA00022824"/>
    </source>
</evidence>
<keyword evidence="18" id="KW-1185">Reference proteome</keyword>
<dbReference type="STRING" id="1353952.A0A165DEJ4"/>
<dbReference type="PANTHER" id="PTHR13923">
    <property type="entry name" value="SEC31-RELATED PROTEIN"/>
    <property type="match status" value="1"/>
</dbReference>
<keyword evidence="10" id="KW-0931">ER-Golgi transport</keyword>
<dbReference type="GO" id="GO:0070971">
    <property type="term" value="C:endoplasmic reticulum exit site"/>
    <property type="evidence" value="ECO:0007669"/>
    <property type="project" value="TreeGrafter"/>
</dbReference>
<evidence type="ECO:0000256" key="7">
    <source>
        <dbReference type="ARBA" id="ARBA00022574"/>
    </source>
</evidence>
<dbReference type="FunFam" id="2.130.10.10:FF:000193">
    <property type="entry name" value="Protein transport protein SEC31, putative"/>
    <property type="match status" value="1"/>
</dbReference>
<evidence type="ECO:0000256" key="2">
    <source>
        <dbReference type="ARBA" id="ARBA00004397"/>
    </source>
</evidence>
<keyword evidence="11" id="KW-0653">Protein transport</keyword>
<evidence type="ECO:0000256" key="10">
    <source>
        <dbReference type="ARBA" id="ARBA00022892"/>
    </source>
</evidence>
<evidence type="ECO:0000256" key="3">
    <source>
        <dbReference type="ARBA" id="ARBA00009358"/>
    </source>
</evidence>
<protein>
    <recommendedName>
        <fullName evidence="5">Protein transport protein SEC31</fullName>
    </recommendedName>
    <alternativeName>
        <fullName evidence="4">Protein transport protein sec31</fullName>
    </alternativeName>
</protein>
<feature type="compositionally biased region" description="Low complexity" evidence="16">
    <location>
        <begin position="1128"/>
        <end position="1138"/>
    </location>
</feature>
<feature type="repeat" description="WD" evidence="15">
    <location>
        <begin position="115"/>
        <end position="157"/>
    </location>
</feature>
<dbReference type="Proteomes" id="UP000076842">
    <property type="component" value="Unassembled WGS sequence"/>
</dbReference>
<dbReference type="Pfam" id="PF00400">
    <property type="entry name" value="WD40"/>
    <property type="match status" value="1"/>
</dbReference>
<dbReference type="PANTHER" id="PTHR13923:SF11">
    <property type="entry name" value="SECRETORY 31, ISOFORM D"/>
    <property type="match status" value="1"/>
</dbReference>
<comment type="function">
    <text evidence="14">Component of the coat protein complex II (COPII) which promotes the formation of transport vesicles from the endoplasmic reticulum (ER). The coat has two main functions, the physical deformation of the endoplasmic reticulum membrane into vesicles and the selection of cargo molecules.</text>
</comment>
<dbReference type="GO" id="GO:0030127">
    <property type="term" value="C:COPII vesicle coat"/>
    <property type="evidence" value="ECO:0007669"/>
    <property type="project" value="TreeGrafter"/>
</dbReference>
<feature type="region of interest" description="Disordered" evidence="16">
    <location>
        <begin position="517"/>
        <end position="593"/>
    </location>
</feature>
<evidence type="ECO:0000256" key="1">
    <source>
        <dbReference type="ARBA" id="ARBA00004299"/>
    </source>
</evidence>
<dbReference type="OrthoDB" id="542917at2759"/>
<feature type="compositionally biased region" description="Pro residues" evidence="16">
    <location>
        <begin position="1301"/>
        <end position="1322"/>
    </location>
</feature>
<gene>
    <name evidence="17" type="ORF">CALCODRAFT_81126</name>
</gene>
<dbReference type="SMART" id="SM00320">
    <property type="entry name" value="WD40"/>
    <property type="match status" value="5"/>
</dbReference>
<evidence type="ECO:0000256" key="8">
    <source>
        <dbReference type="ARBA" id="ARBA00022737"/>
    </source>
</evidence>
<feature type="compositionally biased region" description="Pro residues" evidence="16">
    <location>
        <begin position="1139"/>
        <end position="1150"/>
    </location>
</feature>
<feature type="compositionally biased region" description="Acidic residues" evidence="16">
    <location>
        <begin position="548"/>
        <end position="562"/>
    </location>
</feature>
<proteinExistence type="inferred from homology"/>
<feature type="repeat" description="WD" evidence="15">
    <location>
        <begin position="272"/>
        <end position="314"/>
    </location>
</feature>
<evidence type="ECO:0000256" key="12">
    <source>
        <dbReference type="ARBA" id="ARBA00023136"/>
    </source>
</evidence>
<dbReference type="InterPro" id="IPR015943">
    <property type="entry name" value="WD40/YVTN_repeat-like_dom_sf"/>
</dbReference>
<dbReference type="InterPro" id="IPR036322">
    <property type="entry name" value="WD40_repeat_dom_sf"/>
</dbReference>
<evidence type="ECO:0000256" key="16">
    <source>
        <dbReference type="SAM" id="MobiDB-lite"/>
    </source>
</evidence>
<evidence type="ECO:0000256" key="13">
    <source>
        <dbReference type="ARBA" id="ARBA00023329"/>
    </source>
</evidence>
<evidence type="ECO:0000256" key="14">
    <source>
        <dbReference type="ARBA" id="ARBA00025471"/>
    </source>
</evidence>
<dbReference type="GO" id="GO:0015031">
    <property type="term" value="P:protein transport"/>
    <property type="evidence" value="ECO:0007669"/>
    <property type="project" value="UniProtKB-KW"/>
</dbReference>
<evidence type="ECO:0000256" key="11">
    <source>
        <dbReference type="ARBA" id="ARBA00022927"/>
    </source>
</evidence>
<dbReference type="SUPFAM" id="SSF50978">
    <property type="entry name" value="WD40 repeat-like"/>
    <property type="match status" value="1"/>
</dbReference>
<feature type="compositionally biased region" description="Low complexity" evidence="16">
    <location>
        <begin position="1338"/>
        <end position="1352"/>
    </location>
</feature>
<dbReference type="InParanoid" id="A0A165DEJ4"/>
<dbReference type="Gene3D" id="2.130.10.10">
    <property type="entry name" value="YVTN repeat-like/Quinoprotein amine dehydrogenase"/>
    <property type="match status" value="1"/>
</dbReference>
<evidence type="ECO:0000256" key="4">
    <source>
        <dbReference type="ARBA" id="ARBA00013507"/>
    </source>
</evidence>
<keyword evidence="7 15" id="KW-0853">WD repeat</keyword>
<feature type="compositionally biased region" description="Pro residues" evidence="16">
    <location>
        <begin position="1353"/>
        <end position="1365"/>
    </location>
</feature>
<comment type="subcellular location">
    <subcellularLocation>
        <location evidence="1">Cytoplasmic vesicle</location>
        <location evidence="1">COPII-coated vesicle membrane</location>
        <topology evidence="1">Peripheral membrane protein</topology>
        <orientation evidence="1">Cytoplasmic side</orientation>
    </subcellularLocation>
    <subcellularLocation>
        <location evidence="2">Endoplasmic reticulum membrane</location>
        <topology evidence="2">Peripheral membrane protein</topology>
        <orientation evidence="2">Cytoplasmic side</orientation>
    </subcellularLocation>
</comment>
<dbReference type="GO" id="GO:0090110">
    <property type="term" value="P:COPII-coated vesicle cargo loading"/>
    <property type="evidence" value="ECO:0007669"/>
    <property type="project" value="TreeGrafter"/>
</dbReference>
<feature type="compositionally biased region" description="Low complexity" evidence="16">
    <location>
        <begin position="1177"/>
        <end position="1188"/>
    </location>
</feature>
<dbReference type="GO" id="GO:0005789">
    <property type="term" value="C:endoplasmic reticulum membrane"/>
    <property type="evidence" value="ECO:0007669"/>
    <property type="project" value="UniProtKB-SubCell"/>
</dbReference>
<accession>A0A165DEJ4</accession>
<feature type="compositionally biased region" description="Pro residues" evidence="16">
    <location>
        <begin position="1270"/>
        <end position="1291"/>
    </location>
</feature>
<evidence type="ECO:0000256" key="15">
    <source>
        <dbReference type="PROSITE-ProRule" id="PRU00221"/>
    </source>
</evidence>
<dbReference type="InterPro" id="IPR040251">
    <property type="entry name" value="SEC31-like"/>
</dbReference>
<evidence type="ECO:0000313" key="17">
    <source>
        <dbReference type="EMBL" id="KZT52640.1"/>
    </source>
</evidence>
<reference evidence="17 18" key="1">
    <citation type="journal article" date="2016" name="Mol. Biol. Evol.">
        <title>Comparative Genomics of Early-Diverging Mushroom-Forming Fungi Provides Insights into the Origins of Lignocellulose Decay Capabilities.</title>
        <authorList>
            <person name="Nagy L.G."/>
            <person name="Riley R."/>
            <person name="Tritt A."/>
            <person name="Adam C."/>
            <person name="Daum C."/>
            <person name="Floudas D."/>
            <person name="Sun H."/>
            <person name="Yadav J.S."/>
            <person name="Pangilinan J."/>
            <person name="Larsson K.H."/>
            <person name="Matsuura K."/>
            <person name="Barry K."/>
            <person name="Labutti K."/>
            <person name="Kuo R."/>
            <person name="Ohm R.A."/>
            <person name="Bhattacharya S.S."/>
            <person name="Shirouzu T."/>
            <person name="Yoshinaga Y."/>
            <person name="Martin F.M."/>
            <person name="Grigoriev I.V."/>
            <person name="Hibbett D.S."/>
        </authorList>
    </citation>
    <scope>NUCLEOTIDE SEQUENCE [LARGE SCALE GENOMIC DNA]</scope>
    <source>
        <strain evidence="17 18">HHB12733</strain>
    </source>
</reference>
<comment type="similarity">
    <text evidence="3">Belongs to the WD repeat SEC31 family.</text>
</comment>
<dbReference type="InterPro" id="IPR001680">
    <property type="entry name" value="WD40_rpt"/>
</dbReference>
<evidence type="ECO:0000256" key="5">
    <source>
        <dbReference type="ARBA" id="ARBA00021236"/>
    </source>
</evidence>
<feature type="compositionally biased region" description="Pro residues" evidence="16">
    <location>
        <begin position="1211"/>
        <end position="1235"/>
    </location>
</feature>
<keyword evidence="9" id="KW-0256">Endoplasmic reticulum</keyword>
<keyword evidence="13" id="KW-0968">Cytoplasmic vesicle</keyword>
<dbReference type="EMBL" id="KV424060">
    <property type="protein sequence ID" value="KZT52640.1"/>
    <property type="molecule type" value="Genomic_DNA"/>
</dbReference>
<feature type="region of interest" description="Disordered" evidence="16">
    <location>
        <begin position="1390"/>
        <end position="1422"/>
    </location>
</feature>
<feature type="region of interest" description="Disordered" evidence="16">
    <location>
        <begin position="1128"/>
        <end position="1375"/>
    </location>
</feature>
<feature type="compositionally biased region" description="Pro residues" evidence="16">
    <location>
        <begin position="1189"/>
        <end position="1204"/>
    </location>
</feature>
<keyword evidence="8" id="KW-0677">Repeat</keyword>
<evidence type="ECO:0000313" key="18">
    <source>
        <dbReference type="Proteomes" id="UP000076842"/>
    </source>
</evidence>
<organism evidence="17 18">
    <name type="scientific">Calocera cornea HHB12733</name>
    <dbReference type="NCBI Taxonomy" id="1353952"/>
    <lineage>
        <taxon>Eukaryota</taxon>
        <taxon>Fungi</taxon>
        <taxon>Dikarya</taxon>
        <taxon>Basidiomycota</taxon>
        <taxon>Agaricomycotina</taxon>
        <taxon>Dacrymycetes</taxon>
        <taxon>Dacrymycetales</taxon>
        <taxon>Dacrymycetaceae</taxon>
        <taxon>Calocera</taxon>
    </lineage>
</organism>
<sequence length="1500" mass="158315">MRLKTINRTSTFAWSPASVLPFLATGTVAGALDENFSNEGKLELWEPDLRAEGEESPKGSVTTTSRFNRLAWGHVTTDRPKGVIAAGMESGELGIWDPAKIVAGADPAESLILTNKKHQTSLRGLDFNPLQTNLLASGASAGEIYIWDLTNPTKPYTPTGTATPNSKLDLITSLAWNSSVAHVLASSSSTGYTVVWDLRGKREVVALAYGGGAATGGGAVAGGMEIGRRRGMSDVCWHPDNPTRLVTSSEDDTSPIIMLWDLRNSRAPEKILTGHEKGVLSVSWCKQDADLLLSCGKDNRSLCWNPQDGEIIGELPSSNNWAFQVDWCPRNPDLLATASFDGTIGLHMLQSTNKDTPAPSAVASQADGADIFDLPAAADQPKTSLSLKQPPKWLRRPTSSSFGFGGKLVSLHNSTQAVQHGHGKGVVKLRTIVTESTILERLETLKQAEADGPAALQSFVEARTGDSAPDGDVKDTWRALASLFRADNREELITLLGFSKEDIKERVKEAVEKLKLAPSASAPADRDASEPLSEPTVTFAEPEHDQIDESEGPQETETEDNTEAPSEISVGATSIGTKATAAQTEADTETTEPSLFGEDIGAVAPGGAGTPAAADAADFFSTIGGTIRSALPERVLYPHHNYANDSSQAATVGSRSSSIADLNDAPSRAQNTFKIYPSEESEVDRLVTKALVLGDFSSAVQLCLSAERFADAILLAVKGGPELLASTQKAYFEKRVTELPYLRLYQSIVSDDLTDIVQNADLREWKEIFVVLCTFAKSDDFAGLTEQLGQRLEFQGRLVGDDEKGKKELRKDATLCYLAAGKLEKVVGIWAEEMKEEADAAPQSAEGAKLSTYDAHAAALQTFIEKVTVFRGTTSYVDTELTQPTESAAVAESGARTYKLAALYDRYYEYADLIASQGLVSDAVKYVAMTPADYRGAPGVGVEFDVIRDRLLQAAGVKDNAALWAKQHANQTVVTTSDPGYFPKGLAAAPAAPVSGIQTQPAAAPAYNPYGYAPNGASAAPPAVANPYAPAAPAGYQAGGGPVPPPKNQPYPPTAPMQYPSNTYGNTSYGQPAYQPGGASQSIVPLPPPVIDEPSAMGPDMFAGPPRGPPIKREATPGWNDAPTIAAARRAASATAPANAPPPITAPFPNSPIGAGPASPYAHPVHQSMVLPPPPSRGSAMPPQQAGGLPPPPQRGPGMGPPPRNTASPQIPGPPPQRGPPGPPGPRQLQPPPGRGPAGGPGYPPQRAMSPLAQGTPGPPPMRALSPPQHGQPPPRMPPPGQPRMQAPPPGRSANGAVPGQPGPRQPQPPPPQSGPYAPPPGASALPSQAMSPPSGQPPQLSRSSTPSSVVAPPKPAAPQPPKYPPGDRSHIPPSLQPIHQVFIRELEQMKATTPVSPGPTPATYAERKRRNADGIQQPQQKRVVDDTERRLSNLFDALNCETLSGPVVQQLQQLIGAVQARDLNSAMNIHVRLLTSGTASDNVAIWGPGIKQLLNRIGR</sequence>
<keyword evidence="6" id="KW-0813">Transport</keyword>
<dbReference type="GO" id="GO:0005198">
    <property type="term" value="F:structural molecule activity"/>
    <property type="evidence" value="ECO:0007669"/>
    <property type="project" value="TreeGrafter"/>
</dbReference>
<dbReference type="PROSITE" id="PS50082">
    <property type="entry name" value="WD_REPEATS_2"/>
    <property type="match status" value="2"/>
</dbReference>
<dbReference type="Gene3D" id="1.25.40.1030">
    <property type="match status" value="1"/>
</dbReference>
<name>A0A165DEJ4_9BASI</name>